<dbReference type="AlphaFoldDB" id="A0A250G1D8"/>
<dbReference type="NCBIfam" id="NF004126">
    <property type="entry name" value="PRK05614.1"/>
    <property type="match status" value="1"/>
</dbReference>
<dbReference type="InterPro" id="IPR024176">
    <property type="entry name" value="Citrate_synthase_bac-typ"/>
</dbReference>
<evidence type="ECO:0000256" key="9">
    <source>
        <dbReference type="RuleBase" id="RU003370"/>
    </source>
</evidence>
<evidence type="ECO:0000256" key="7">
    <source>
        <dbReference type="PIRNR" id="PIRNR001369"/>
    </source>
</evidence>
<dbReference type="InterPro" id="IPR016142">
    <property type="entry name" value="Citrate_synth-like_lrg_a-sub"/>
</dbReference>
<dbReference type="CDD" id="cd06114">
    <property type="entry name" value="EcCS_like"/>
    <property type="match status" value="1"/>
</dbReference>
<evidence type="ECO:0000256" key="3">
    <source>
        <dbReference type="ARBA" id="ARBA00022532"/>
    </source>
</evidence>
<accession>A0A250G1D8</accession>
<dbReference type="PANTHER" id="PTHR42871:SF1">
    <property type="entry name" value="CITRATE SYNTHASE"/>
    <property type="match status" value="1"/>
</dbReference>
<dbReference type="InterPro" id="IPR002020">
    <property type="entry name" value="Citrate_synthase"/>
</dbReference>
<evidence type="ECO:0000256" key="2">
    <source>
        <dbReference type="ARBA" id="ARBA00010566"/>
    </source>
</evidence>
<evidence type="ECO:0000313" key="11">
    <source>
        <dbReference type="EMBL" id="ATA91113.1"/>
    </source>
</evidence>
<dbReference type="FunFam" id="1.10.230.10:FF:000002">
    <property type="entry name" value="Citrate synthase"/>
    <property type="match status" value="1"/>
</dbReference>
<dbReference type="GO" id="GO:0005737">
    <property type="term" value="C:cytoplasm"/>
    <property type="evidence" value="ECO:0007669"/>
    <property type="project" value="InterPro"/>
</dbReference>
<dbReference type="InterPro" id="IPR019810">
    <property type="entry name" value="Citrate_synthase_AS"/>
</dbReference>
<evidence type="ECO:0000256" key="6">
    <source>
        <dbReference type="NCBIfam" id="TIGR01798"/>
    </source>
</evidence>
<comment type="similarity">
    <text evidence="2 7 10">Belongs to the citrate synthase family.</text>
</comment>
<dbReference type="Gene3D" id="1.10.230.10">
    <property type="entry name" value="Cytochrome P450-Terp, domain 2"/>
    <property type="match status" value="1"/>
</dbReference>
<comment type="pathway">
    <text evidence="1 9">Carbohydrate metabolism; tricarboxylic acid cycle; isocitrate from oxaloacetate: step 1/2.</text>
</comment>
<evidence type="ECO:0000256" key="1">
    <source>
        <dbReference type="ARBA" id="ARBA00004751"/>
    </source>
</evidence>
<organism evidence="11 12">
    <name type="scientific">Capnocytophaga canimorsus</name>
    <dbReference type="NCBI Taxonomy" id="28188"/>
    <lineage>
        <taxon>Bacteria</taxon>
        <taxon>Pseudomonadati</taxon>
        <taxon>Bacteroidota</taxon>
        <taxon>Flavobacteriia</taxon>
        <taxon>Flavobacteriales</taxon>
        <taxon>Flavobacteriaceae</taxon>
        <taxon>Capnocytophaga</taxon>
    </lineage>
</organism>
<dbReference type="InterPro" id="IPR036969">
    <property type="entry name" value="Citrate_synthase_sf"/>
</dbReference>
<protein>
    <recommendedName>
        <fullName evidence="6 7">Citrate synthase</fullName>
    </recommendedName>
</protein>
<keyword evidence="4 7" id="KW-0808">Transferase</keyword>
<dbReference type="GO" id="GO:0036440">
    <property type="term" value="F:citrate synthase activity"/>
    <property type="evidence" value="ECO:0007669"/>
    <property type="project" value="UniProtKB-EC"/>
</dbReference>
<dbReference type="PRINTS" id="PR00143">
    <property type="entry name" value="CITRTSNTHASE"/>
</dbReference>
<dbReference type="Proteomes" id="UP000243136">
    <property type="component" value="Chromosome"/>
</dbReference>
<name>A0A250G1D8_9FLAO</name>
<evidence type="ECO:0000256" key="8">
    <source>
        <dbReference type="PIRSR" id="PIRSR001369-1"/>
    </source>
</evidence>
<evidence type="ECO:0000313" key="12">
    <source>
        <dbReference type="Proteomes" id="UP000243136"/>
    </source>
</evidence>
<dbReference type="PIRSF" id="PIRSF001369">
    <property type="entry name" value="Citrate_synth"/>
    <property type="match status" value="1"/>
</dbReference>
<evidence type="ECO:0000256" key="5">
    <source>
        <dbReference type="ARBA" id="ARBA00049288"/>
    </source>
</evidence>
<reference evidence="12" key="1">
    <citation type="submission" date="2017-06" db="EMBL/GenBank/DDBJ databases">
        <title>Capnocytophaga spp. assemblies.</title>
        <authorList>
            <person name="Gulvik C.A."/>
        </authorList>
    </citation>
    <scope>NUCLEOTIDE SEQUENCE [LARGE SCALE GENOMIC DNA]</scope>
    <source>
        <strain evidence="12">H5594</strain>
    </source>
</reference>
<dbReference type="InterPro" id="IPR010953">
    <property type="entry name" value="Citrate_synthase_typ-I"/>
</dbReference>
<evidence type="ECO:0000256" key="10">
    <source>
        <dbReference type="RuleBase" id="RU003406"/>
    </source>
</evidence>
<sequence>MAETVKLLFEGKEYEFPIVVGTENERGIDIDKLRALTGLITLDSGYKNTGACKSAITYLDGEKGILRYRGYDIEELAEKADFLEVAYLLVFGELPTKAEYDKFIKTIHKYTLVHEEMKGILDGFPKTAHPMGILASLTSALTAFNPKSVDVSCEKDVYEAVCKAIAKIPVLSSWVYRKREGLPLNYYNNELGYIENILQMTFSIPTEKYVMNPKVVSALNKLLILHGDHEQNCSTSTVRLVGSSHAGLFATISSGVSALWGPLHGGANQAVVEMLEDIKADGGDVEKYINKAKDKDDPFRLMGFGHRVYKNFDPRAKIIKKAADEVLHSLGIDDPIFDIAKHLEKVALEDDYFKSRNLYPNVDFYSGIIYRALGMHVEMFTVLFAIGRLPGWIAQWKEMRQGNEPIGRPRQIYVGQTQRKFVEISKR</sequence>
<dbReference type="UniPathway" id="UPA00223">
    <property type="reaction ID" value="UER00717"/>
</dbReference>
<gene>
    <name evidence="11" type="ORF">CGC56_02370</name>
</gene>
<dbReference type="GO" id="GO:0006099">
    <property type="term" value="P:tricarboxylic acid cycle"/>
    <property type="evidence" value="ECO:0007669"/>
    <property type="project" value="UniProtKB-UniRule"/>
</dbReference>
<keyword evidence="3 9" id="KW-0816">Tricarboxylic acid cycle</keyword>
<dbReference type="PROSITE" id="PS00480">
    <property type="entry name" value="CITRATE_SYNTHASE"/>
    <property type="match status" value="1"/>
</dbReference>
<proteinExistence type="inferred from homology"/>
<dbReference type="InterPro" id="IPR016143">
    <property type="entry name" value="Citrate_synth-like_sm_a-sub"/>
</dbReference>
<comment type="catalytic activity">
    <reaction evidence="5 9">
        <text>oxaloacetate + acetyl-CoA + H2O = citrate + CoA + H(+)</text>
        <dbReference type="Rhea" id="RHEA:16845"/>
        <dbReference type="ChEBI" id="CHEBI:15377"/>
        <dbReference type="ChEBI" id="CHEBI:15378"/>
        <dbReference type="ChEBI" id="CHEBI:16452"/>
        <dbReference type="ChEBI" id="CHEBI:16947"/>
        <dbReference type="ChEBI" id="CHEBI:57287"/>
        <dbReference type="ChEBI" id="CHEBI:57288"/>
        <dbReference type="EC" id="2.3.3.16"/>
    </reaction>
</comment>
<dbReference type="Gene3D" id="1.10.580.10">
    <property type="entry name" value="Citrate Synthase, domain 1"/>
    <property type="match status" value="1"/>
</dbReference>
<feature type="active site" evidence="8">
    <location>
        <position position="306"/>
    </location>
</feature>
<dbReference type="EMBL" id="CP022388">
    <property type="protein sequence ID" value="ATA91113.1"/>
    <property type="molecule type" value="Genomic_DNA"/>
</dbReference>
<dbReference type="SUPFAM" id="SSF48256">
    <property type="entry name" value="Citrate synthase"/>
    <property type="match status" value="1"/>
</dbReference>
<evidence type="ECO:0000256" key="4">
    <source>
        <dbReference type="ARBA" id="ARBA00022679"/>
    </source>
</evidence>
<dbReference type="Gene3D" id="2.20.28.60">
    <property type="match status" value="1"/>
</dbReference>
<dbReference type="RefSeq" id="WP_095916723.1">
    <property type="nucleotide sequence ID" value="NZ_CP022388.1"/>
</dbReference>
<feature type="active site" evidence="8">
    <location>
        <position position="363"/>
    </location>
</feature>
<dbReference type="PANTHER" id="PTHR42871">
    <property type="entry name" value="CITRATE SYNTHASE"/>
    <property type="match status" value="1"/>
</dbReference>
<dbReference type="Pfam" id="PF00285">
    <property type="entry name" value="Citrate_synt"/>
    <property type="match status" value="1"/>
</dbReference>
<dbReference type="NCBIfam" id="TIGR01798">
    <property type="entry name" value="cit_synth_I"/>
    <property type="match status" value="1"/>
</dbReference>